<dbReference type="PANTHER" id="PTHR12684">
    <property type="entry name" value="PUTATIVE PHOSPHOTRANSFERASE"/>
    <property type="match status" value="1"/>
</dbReference>
<keyword evidence="7" id="KW-1185">Reference proteome</keyword>
<keyword evidence="3 5" id="KW-0520">NAD</keyword>
<protein>
    <recommendedName>
        <fullName evidence="5">Probable RNA 2'-phosphotransferase</fullName>
        <ecNumber evidence="5">2.7.1.-</ecNumber>
    </recommendedName>
</protein>
<evidence type="ECO:0000313" key="6">
    <source>
        <dbReference type="EMBL" id="MBY8826296.1"/>
    </source>
</evidence>
<evidence type="ECO:0000256" key="1">
    <source>
        <dbReference type="ARBA" id="ARBA00009836"/>
    </source>
</evidence>
<evidence type="ECO:0000256" key="5">
    <source>
        <dbReference type="HAMAP-Rule" id="MF_00299"/>
    </source>
</evidence>
<dbReference type="InterPro" id="IPR042081">
    <property type="entry name" value="RNA_2'-PTrans_C"/>
</dbReference>
<keyword evidence="2 5" id="KW-0808">Transferase</keyword>
<organism evidence="6 7">
    <name type="scientific">Sphingomonas colocasiae</name>
    <dbReference type="NCBI Taxonomy" id="1848973"/>
    <lineage>
        <taxon>Bacteria</taxon>
        <taxon>Pseudomonadati</taxon>
        <taxon>Pseudomonadota</taxon>
        <taxon>Alphaproteobacteria</taxon>
        <taxon>Sphingomonadales</taxon>
        <taxon>Sphingomonadaceae</taxon>
        <taxon>Sphingomonas</taxon>
    </lineage>
</organism>
<dbReference type="InterPro" id="IPR022928">
    <property type="entry name" value="RNA_2'-PTrans_KptA"/>
</dbReference>
<dbReference type="InterPro" id="IPR002745">
    <property type="entry name" value="Ptrans_KptA/Tpt1"/>
</dbReference>
<dbReference type="PANTHER" id="PTHR12684:SF2">
    <property type="entry name" value="TRNA 2'-PHOSPHOTRANSFERASE 1"/>
    <property type="match status" value="1"/>
</dbReference>
<name>A0ABS7PYB9_9SPHN</name>
<dbReference type="EC" id="2.7.1.-" evidence="5"/>
<evidence type="ECO:0000313" key="7">
    <source>
        <dbReference type="Proteomes" id="UP000706039"/>
    </source>
</evidence>
<dbReference type="Gene3D" id="1.10.10.970">
    <property type="entry name" value="RNA 2'-phosphotransferase, Tpt1/KptA family, N-terminal domain"/>
    <property type="match status" value="1"/>
</dbReference>
<dbReference type="Gene3D" id="3.20.170.30">
    <property type="match status" value="1"/>
</dbReference>
<reference evidence="6 7" key="1">
    <citation type="submission" date="2021-08" db="EMBL/GenBank/DDBJ databases">
        <authorList>
            <person name="Tuo L."/>
        </authorList>
    </citation>
    <scope>NUCLEOTIDE SEQUENCE [LARGE SCALE GENOMIC DNA]</scope>
    <source>
        <strain evidence="6 7">JCM 31229</strain>
    </source>
</reference>
<dbReference type="SUPFAM" id="SSF56399">
    <property type="entry name" value="ADP-ribosylation"/>
    <property type="match status" value="1"/>
</dbReference>
<gene>
    <name evidence="5" type="primary">kptA</name>
    <name evidence="6" type="ORF">K7G82_28595</name>
</gene>
<evidence type="ECO:0000256" key="2">
    <source>
        <dbReference type="ARBA" id="ARBA00022679"/>
    </source>
</evidence>
<comment type="function">
    <text evidence="4 5">Removes the 2'-phosphate from RNA via an intermediate in which the phosphate is ADP-ribosylated by NAD followed by a presumed transesterification to release the RNA and generate ADP-ribose 1''-2''-cyclic phosphate (APPR&gt;P). May function as an ADP-ribosylase.</text>
</comment>
<dbReference type="Proteomes" id="UP000706039">
    <property type="component" value="Unassembled WGS sequence"/>
</dbReference>
<dbReference type="HAMAP" id="MF_00299">
    <property type="entry name" value="KptA"/>
    <property type="match status" value="1"/>
</dbReference>
<dbReference type="Pfam" id="PF01885">
    <property type="entry name" value="PTS_2-RNA"/>
    <property type="match status" value="1"/>
</dbReference>
<evidence type="ECO:0000256" key="4">
    <source>
        <dbReference type="ARBA" id="ARBA00025212"/>
    </source>
</evidence>
<dbReference type="InterPro" id="IPR042080">
    <property type="entry name" value="RNA_2'-PTrans_N"/>
</dbReference>
<sequence length="181" mass="19916">MTDDVRISKMLSLWLRHKPDAAGLTLDAQGWTDVDAVLGALAQAGTGCDWQRLLRIVEESDKQRFELSADAARIRARQGHSVQVELDWPETAPPEYLYHGTVESALPAVLTDGLKPMRRHHVHLSPDIETARRVGARRGAPVILTIRAAALHATGQSFLLTSNQVWLTARVPPDHIETPAG</sequence>
<dbReference type="RefSeq" id="WP_222993797.1">
    <property type="nucleotide sequence ID" value="NZ_JAINVV010000015.1"/>
</dbReference>
<dbReference type="EMBL" id="JAINVV010000015">
    <property type="protein sequence ID" value="MBY8826296.1"/>
    <property type="molecule type" value="Genomic_DNA"/>
</dbReference>
<accession>A0ABS7PYB9</accession>
<evidence type="ECO:0000256" key="3">
    <source>
        <dbReference type="ARBA" id="ARBA00023027"/>
    </source>
</evidence>
<comment type="similarity">
    <text evidence="1 5">Belongs to the KptA/TPT1 family.</text>
</comment>
<comment type="caution">
    <text evidence="6">The sequence shown here is derived from an EMBL/GenBank/DDBJ whole genome shotgun (WGS) entry which is preliminary data.</text>
</comment>
<proteinExistence type="inferred from homology"/>